<dbReference type="PANTHER" id="PTHR43586:SF8">
    <property type="entry name" value="CYSTEINE DESULFURASE 1, CHLOROPLASTIC"/>
    <property type="match status" value="1"/>
</dbReference>
<keyword evidence="7" id="KW-0032">Aminotransferase</keyword>
<dbReference type="InterPro" id="IPR000192">
    <property type="entry name" value="Aminotrans_V_dom"/>
</dbReference>
<dbReference type="GO" id="GO:0031071">
    <property type="term" value="F:cysteine desulfurase activity"/>
    <property type="evidence" value="ECO:0007669"/>
    <property type="project" value="UniProtKB-EC"/>
</dbReference>
<feature type="domain" description="Aminotransferase class V" evidence="6">
    <location>
        <begin position="31"/>
        <end position="418"/>
    </location>
</feature>
<evidence type="ECO:0000256" key="3">
    <source>
        <dbReference type="ARBA" id="ARBA00022898"/>
    </source>
</evidence>
<keyword evidence="3" id="KW-0663">Pyridoxal phosphate</keyword>
<gene>
    <name evidence="7" type="ORF">HMPREF0216_00528</name>
</gene>
<dbReference type="InterPro" id="IPR015422">
    <property type="entry name" value="PyrdxlP-dep_Trfase_small"/>
</dbReference>
<dbReference type="SUPFAM" id="SSF53383">
    <property type="entry name" value="PLP-dependent transferases"/>
    <property type="match status" value="1"/>
</dbReference>
<evidence type="ECO:0000256" key="5">
    <source>
        <dbReference type="RuleBase" id="RU004504"/>
    </source>
</evidence>
<dbReference type="Gene3D" id="3.90.1150.10">
    <property type="entry name" value="Aspartate Aminotransferase, domain 1"/>
    <property type="match status" value="1"/>
</dbReference>
<comment type="similarity">
    <text evidence="2">Belongs to the class-V pyridoxal-phosphate-dependent aminotransferase family. Csd subfamily.</text>
</comment>
<dbReference type="Gene3D" id="3.40.640.10">
    <property type="entry name" value="Type I PLP-dependent aspartate aminotransferase-like (Major domain)"/>
    <property type="match status" value="1"/>
</dbReference>
<organism evidence="7 8">
    <name type="scientific">Clostridium celatum DSM 1785</name>
    <dbReference type="NCBI Taxonomy" id="545697"/>
    <lineage>
        <taxon>Bacteria</taxon>
        <taxon>Bacillati</taxon>
        <taxon>Bacillota</taxon>
        <taxon>Clostridia</taxon>
        <taxon>Eubacteriales</taxon>
        <taxon>Clostridiaceae</taxon>
        <taxon>Clostridium</taxon>
    </lineage>
</organism>
<comment type="cofactor">
    <cofactor evidence="1 5">
        <name>pyridoxal 5'-phosphate</name>
        <dbReference type="ChEBI" id="CHEBI:597326"/>
    </cofactor>
</comment>
<dbReference type="InterPro" id="IPR020578">
    <property type="entry name" value="Aminotrans_V_PyrdxlP_BS"/>
</dbReference>
<dbReference type="PROSITE" id="PS00595">
    <property type="entry name" value="AA_TRANSFER_CLASS_5"/>
    <property type="match status" value="1"/>
</dbReference>
<dbReference type="OrthoDB" id="9804366at2"/>
<dbReference type="STRING" id="545697.HMPREF0216_00528"/>
<evidence type="ECO:0000256" key="1">
    <source>
        <dbReference type="ARBA" id="ARBA00001933"/>
    </source>
</evidence>
<evidence type="ECO:0000256" key="4">
    <source>
        <dbReference type="ARBA" id="ARBA00050776"/>
    </source>
</evidence>
<dbReference type="InterPro" id="IPR015421">
    <property type="entry name" value="PyrdxlP-dep_Trfase_major"/>
</dbReference>
<comment type="caution">
    <text evidence="7">The sequence shown here is derived from an EMBL/GenBank/DDBJ whole genome shotgun (WGS) entry which is preliminary data.</text>
</comment>
<dbReference type="InterPro" id="IPR015424">
    <property type="entry name" value="PyrdxlP-dep_Trfase"/>
</dbReference>
<accession>L1QMB3</accession>
<protein>
    <submittedName>
        <fullName evidence="7">Aminotransferase, class V</fullName>
    </submittedName>
</protein>
<reference evidence="7 8" key="1">
    <citation type="submission" date="2012-05" db="EMBL/GenBank/DDBJ databases">
        <authorList>
            <person name="Weinstock G."/>
            <person name="Sodergren E."/>
            <person name="Lobos E.A."/>
            <person name="Fulton L."/>
            <person name="Fulton R."/>
            <person name="Courtney L."/>
            <person name="Fronick C."/>
            <person name="O'Laughlin M."/>
            <person name="Godfrey J."/>
            <person name="Wilson R.M."/>
            <person name="Miner T."/>
            <person name="Farmer C."/>
            <person name="Delehaunty K."/>
            <person name="Cordes M."/>
            <person name="Minx P."/>
            <person name="Tomlinson C."/>
            <person name="Chen J."/>
            <person name="Wollam A."/>
            <person name="Pepin K.H."/>
            <person name="Bhonagiri V."/>
            <person name="Zhang X."/>
            <person name="Suruliraj S."/>
            <person name="Warren W."/>
            <person name="Mitreva M."/>
            <person name="Mardis E.R."/>
            <person name="Wilson R.K."/>
        </authorList>
    </citation>
    <scope>NUCLEOTIDE SEQUENCE [LARGE SCALE GENOMIC DNA]</scope>
    <source>
        <strain evidence="7 8">DSM 1785</strain>
    </source>
</reference>
<evidence type="ECO:0000313" key="8">
    <source>
        <dbReference type="Proteomes" id="UP000010420"/>
    </source>
</evidence>
<proteinExistence type="inferred from homology"/>
<dbReference type="EMBL" id="AMEZ01000016">
    <property type="protein sequence ID" value="EKY28825.1"/>
    <property type="molecule type" value="Genomic_DNA"/>
</dbReference>
<dbReference type="Pfam" id="PF00266">
    <property type="entry name" value="Aminotran_5"/>
    <property type="match status" value="1"/>
</dbReference>
<name>L1QMB3_9CLOT</name>
<dbReference type="Proteomes" id="UP000010420">
    <property type="component" value="Unassembled WGS sequence"/>
</dbReference>
<evidence type="ECO:0000313" key="7">
    <source>
        <dbReference type="EMBL" id="EKY28825.1"/>
    </source>
</evidence>
<keyword evidence="7" id="KW-0808">Transferase</keyword>
<evidence type="ECO:0000256" key="2">
    <source>
        <dbReference type="ARBA" id="ARBA00010447"/>
    </source>
</evidence>
<evidence type="ECO:0000259" key="6">
    <source>
        <dbReference type="Pfam" id="PF00266"/>
    </source>
</evidence>
<dbReference type="PANTHER" id="PTHR43586">
    <property type="entry name" value="CYSTEINE DESULFURASE"/>
    <property type="match status" value="1"/>
</dbReference>
<dbReference type="GO" id="GO:0008483">
    <property type="term" value="F:transaminase activity"/>
    <property type="evidence" value="ECO:0007669"/>
    <property type="project" value="UniProtKB-KW"/>
</dbReference>
<keyword evidence="8" id="KW-1185">Reference proteome</keyword>
<dbReference type="RefSeq" id="WP_005210706.1">
    <property type="nucleotide sequence ID" value="NZ_KB291610.1"/>
</dbReference>
<comment type="catalytic activity">
    <reaction evidence="4">
        <text>(sulfur carrier)-H + L-cysteine = (sulfur carrier)-SH + L-alanine</text>
        <dbReference type="Rhea" id="RHEA:43892"/>
        <dbReference type="Rhea" id="RHEA-COMP:14737"/>
        <dbReference type="Rhea" id="RHEA-COMP:14739"/>
        <dbReference type="ChEBI" id="CHEBI:29917"/>
        <dbReference type="ChEBI" id="CHEBI:35235"/>
        <dbReference type="ChEBI" id="CHEBI:57972"/>
        <dbReference type="ChEBI" id="CHEBI:64428"/>
        <dbReference type="EC" id="2.8.1.7"/>
    </reaction>
</comment>
<dbReference type="AlphaFoldDB" id="L1QMB3"/>
<dbReference type="eggNOG" id="COG0520">
    <property type="taxonomic scope" value="Bacteria"/>
</dbReference>
<dbReference type="HOGENOM" id="CLU_003433_2_0_9"/>
<sequence>MHKENMEDLRKLFIGLDKKVIVNGKGRIVPINFDNAATTPPFKRVLKKVLETSEYYGSIARGDGQKSQYCSDLYEECRNYVLKYFNAPVEKYTAIFVSNTTDGLNKLSNILIEKSDDIVITTRMEHHSNDLPWRNKCNLKYVETDEKGRVKMDELEELLNKYNGQVKLVTVTGASNVTGYINDIKKIAKLTHRCGGKIIVDGAQLVPHKKVSMISDDCEENIDFLVYSAHKIYAPFGSGAIVGLKDSFNKLEPDIKGGGTVQIVLDNHLLWLDTPEKNEAGTPNLFGAIAMVEAMKEVEKIGFKTIESNEKEILEYLIKGLKEFNKVILYGDNDNIDDRLGIIVFNIEGMGYEEVGERLAEIRAIAVRQGGFCSHPYTRRVLGIKTNDLQQYISKNGIPGMVRVSLGIYNTKKEVDIFLETIEYMCRRYLIRFKN</sequence>
<dbReference type="PATRIC" id="fig|545697.3.peg.523"/>